<dbReference type="OrthoDB" id="329835at2759"/>
<evidence type="ECO:0000256" key="2">
    <source>
        <dbReference type="ARBA" id="ARBA00022553"/>
    </source>
</evidence>
<keyword evidence="2" id="KW-0597">Phosphoprotein</keyword>
<keyword evidence="1" id="KW-0596">Phosphopantetheine</keyword>
<dbReference type="PROSITE" id="PS50075">
    <property type="entry name" value="CARRIER"/>
    <property type="match status" value="1"/>
</dbReference>
<gene>
    <name evidence="4" type="ORF">Cfor_07543</name>
</gene>
<dbReference type="InterPro" id="IPR036736">
    <property type="entry name" value="ACP-like_sf"/>
</dbReference>
<dbReference type="EMBL" id="BLKM01006696">
    <property type="protein sequence ID" value="GFG28710.1"/>
    <property type="molecule type" value="Genomic_DNA"/>
</dbReference>
<name>A0A6L2PBC3_COPFO</name>
<feature type="non-terminal residue" evidence="4">
    <location>
        <position position="176"/>
    </location>
</feature>
<feature type="domain" description="Carrier" evidence="3">
    <location>
        <begin position="1"/>
        <end position="69"/>
    </location>
</feature>
<dbReference type="InterPro" id="IPR006162">
    <property type="entry name" value="Ppantetheine_attach_site"/>
</dbReference>
<evidence type="ECO:0000256" key="1">
    <source>
        <dbReference type="ARBA" id="ARBA00022450"/>
    </source>
</evidence>
<dbReference type="Proteomes" id="UP000502823">
    <property type="component" value="Unassembled WGS sequence"/>
</dbReference>
<evidence type="ECO:0000313" key="4">
    <source>
        <dbReference type="EMBL" id="GFG28710.1"/>
    </source>
</evidence>
<organism evidence="4 5">
    <name type="scientific">Coptotermes formosanus</name>
    <name type="common">Formosan subterranean termite</name>
    <dbReference type="NCBI Taxonomy" id="36987"/>
    <lineage>
        <taxon>Eukaryota</taxon>
        <taxon>Metazoa</taxon>
        <taxon>Ecdysozoa</taxon>
        <taxon>Arthropoda</taxon>
        <taxon>Hexapoda</taxon>
        <taxon>Insecta</taxon>
        <taxon>Pterygota</taxon>
        <taxon>Neoptera</taxon>
        <taxon>Polyneoptera</taxon>
        <taxon>Dictyoptera</taxon>
        <taxon>Blattodea</taxon>
        <taxon>Blattoidea</taxon>
        <taxon>Termitoidae</taxon>
        <taxon>Rhinotermitidae</taxon>
        <taxon>Coptotermes</taxon>
    </lineage>
</organism>
<protein>
    <recommendedName>
        <fullName evidence="3">Carrier domain-containing protein</fullName>
    </recommendedName>
</protein>
<dbReference type="InterPro" id="IPR009081">
    <property type="entry name" value="PP-bd_ACP"/>
</dbReference>
<accession>A0A6L2PBC3</accession>
<dbReference type="Gene3D" id="1.10.1200.10">
    <property type="entry name" value="ACP-like"/>
    <property type="match status" value="1"/>
</dbReference>
<comment type="caution">
    <text evidence="4">The sequence shown here is derived from an EMBL/GenBank/DDBJ whole genome shotgun (WGS) entry which is preliminary data.</text>
</comment>
<sequence length="176" mass="19279">MSIFLAGIRDLKTVSQNSTLAELGLDSITAVEIRATLEREIEIHLTPQEIRNLIFTSIDELSAANRRTEVDKQQLGDQRIDNELPVERSQLLLRLYGDEASVIQPVVRLPSASGSGTDVEDDLKAGPVLFMLPGLEGLASVLQPLARNLKYQTVCLQLGNSYIGQTVEDIAQALLP</sequence>
<dbReference type="AlphaFoldDB" id="A0A6L2PBC3"/>
<dbReference type="PROSITE" id="PS00012">
    <property type="entry name" value="PHOSPHOPANTETHEINE"/>
    <property type="match status" value="1"/>
</dbReference>
<proteinExistence type="predicted"/>
<dbReference type="Pfam" id="PF00550">
    <property type="entry name" value="PP-binding"/>
    <property type="match status" value="1"/>
</dbReference>
<evidence type="ECO:0000313" key="5">
    <source>
        <dbReference type="Proteomes" id="UP000502823"/>
    </source>
</evidence>
<dbReference type="SUPFAM" id="SSF47336">
    <property type="entry name" value="ACP-like"/>
    <property type="match status" value="1"/>
</dbReference>
<keyword evidence="5" id="KW-1185">Reference proteome</keyword>
<dbReference type="InParanoid" id="A0A6L2PBC3"/>
<reference evidence="5" key="1">
    <citation type="submission" date="2020-01" db="EMBL/GenBank/DDBJ databases">
        <title>Draft genome sequence of the Termite Coptotermes fromosanus.</title>
        <authorList>
            <person name="Itakura S."/>
            <person name="Yosikawa Y."/>
            <person name="Umezawa K."/>
        </authorList>
    </citation>
    <scope>NUCLEOTIDE SEQUENCE [LARGE SCALE GENOMIC DNA]</scope>
</reference>
<evidence type="ECO:0000259" key="3">
    <source>
        <dbReference type="PROSITE" id="PS50075"/>
    </source>
</evidence>